<dbReference type="InterPro" id="IPR006175">
    <property type="entry name" value="YjgF/YER057c/UK114"/>
</dbReference>
<dbReference type="Pfam" id="PF01042">
    <property type="entry name" value="Ribonuc_L-PSP"/>
    <property type="match status" value="1"/>
</dbReference>
<dbReference type="GO" id="GO:0005829">
    <property type="term" value="C:cytosol"/>
    <property type="evidence" value="ECO:0007669"/>
    <property type="project" value="TreeGrafter"/>
</dbReference>
<dbReference type="SUPFAM" id="SSF55298">
    <property type="entry name" value="YjgF-like"/>
    <property type="match status" value="1"/>
</dbReference>
<reference evidence="2" key="1">
    <citation type="submission" date="2022-10" db="EMBL/GenBank/DDBJ databases">
        <title>Comparative genomic analysis of Cohnella hashimotonis sp. nov., isolated from the International Space Station.</title>
        <authorList>
            <person name="Simpson A."/>
            <person name="Venkateswaran K."/>
        </authorList>
    </citation>
    <scope>NUCLEOTIDE SEQUENCE</scope>
    <source>
        <strain evidence="2">DSM 28161</strain>
    </source>
</reference>
<dbReference type="AlphaFoldDB" id="A0A9X4KPN5"/>
<sequence>MRTEIKVGPSSNRPFSAGIQTESMVFVSGSGGLNLETGKIVGDDLESQTVQTMANIEEVLKATGLTFNDVVKANIYLSDRKLYDEFNEIYRRYFSPPYPSRTAIYCDLNYGLLVEIDVIAVRRNGNSTLATR</sequence>
<dbReference type="PANTHER" id="PTHR11803:SF58">
    <property type="entry name" value="PROTEIN HMF1-RELATED"/>
    <property type="match status" value="1"/>
</dbReference>
<dbReference type="Gene3D" id="3.30.1330.40">
    <property type="entry name" value="RutC-like"/>
    <property type="match status" value="1"/>
</dbReference>
<protein>
    <submittedName>
        <fullName evidence="2">RidA family protein</fullName>
    </submittedName>
</protein>
<name>A0A9X4KPN5_9BACL</name>
<organism evidence="2 3">
    <name type="scientific">Cohnella rhizosphaerae</name>
    <dbReference type="NCBI Taxonomy" id="1457232"/>
    <lineage>
        <taxon>Bacteria</taxon>
        <taxon>Bacillati</taxon>
        <taxon>Bacillota</taxon>
        <taxon>Bacilli</taxon>
        <taxon>Bacillales</taxon>
        <taxon>Paenibacillaceae</taxon>
        <taxon>Cohnella</taxon>
    </lineage>
</organism>
<evidence type="ECO:0000313" key="2">
    <source>
        <dbReference type="EMBL" id="MDG0808515.1"/>
    </source>
</evidence>
<dbReference type="PANTHER" id="PTHR11803">
    <property type="entry name" value="2-IMINOBUTANOATE/2-IMINOPROPANOATE DEAMINASE RIDA"/>
    <property type="match status" value="1"/>
</dbReference>
<gene>
    <name evidence="2" type="ORF">OMP40_03165</name>
</gene>
<dbReference type="Proteomes" id="UP001153404">
    <property type="component" value="Unassembled WGS sequence"/>
</dbReference>
<accession>A0A9X4KPN5</accession>
<dbReference type="EMBL" id="JAPDIA010000001">
    <property type="protein sequence ID" value="MDG0808515.1"/>
    <property type="molecule type" value="Genomic_DNA"/>
</dbReference>
<comment type="similarity">
    <text evidence="1">Belongs to the RutC family.</text>
</comment>
<comment type="caution">
    <text evidence="2">The sequence shown here is derived from an EMBL/GenBank/DDBJ whole genome shotgun (WGS) entry which is preliminary data.</text>
</comment>
<evidence type="ECO:0000256" key="1">
    <source>
        <dbReference type="ARBA" id="ARBA00010552"/>
    </source>
</evidence>
<proteinExistence type="inferred from homology"/>
<keyword evidence="3" id="KW-1185">Reference proteome</keyword>
<dbReference type="InterPro" id="IPR035959">
    <property type="entry name" value="RutC-like_sf"/>
</dbReference>
<dbReference type="CDD" id="cd00448">
    <property type="entry name" value="YjgF_YER057c_UK114_family"/>
    <property type="match status" value="1"/>
</dbReference>
<dbReference type="GO" id="GO:0019239">
    <property type="term" value="F:deaminase activity"/>
    <property type="evidence" value="ECO:0007669"/>
    <property type="project" value="TreeGrafter"/>
</dbReference>
<evidence type="ECO:0000313" key="3">
    <source>
        <dbReference type="Proteomes" id="UP001153404"/>
    </source>
</evidence>
<dbReference type="RefSeq" id="WP_277529054.1">
    <property type="nucleotide sequence ID" value="NZ_JAPDIA010000001.1"/>
</dbReference>